<name>A0ABU8DK30_ERWAP</name>
<dbReference type="InterPro" id="IPR039246">
    <property type="entry name" value="Flagellar_FlgA"/>
</dbReference>
<dbReference type="InterPro" id="IPR013974">
    <property type="entry name" value="SAF"/>
</dbReference>
<evidence type="ECO:0000256" key="1">
    <source>
        <dbReference type="ARBA" id="ARBA00004418"/>
    </source>
</evidence>
<evidence type="ECO:0000256" key="6">
    <source>
        <dbReference type="ARBA" id="ARBA00025643"/>
    </source>
</evidence>
<accession>A0ABU8DK30</accession>
<protein>
    <recommendedName>
        <fullName evidence="3 7">Flagella basal body P-ring formation protein FlgA</fullName>
    </recommendedName>
</protein>
<dbReference type="Pfam" id="PF13144">
    <property type="entry name" value="ChapFlgA"/>
    <property type="match status" value="1"/>
</dbReference>
<evidence type="ECO:0000313" key="10">
    <source>
        <dbReference type="Proteomes" id="UP001306592"/>
    </source>
</evidence>
<evidence type="ECO:0000259" key="8">
    <source>
        <dbReference type="SMART" id="SM00858"/>
    </source>
</evidence>
<gene>
    <name evidence="9" type="primary">flgA</name>
    <name evidence="9" type="ORF">V8N49_19600</name>
</gene>
<comment type="similarity">
    <text evidence="2 7">Belongs to the FlgA family.</text>
</comment>
<evidence type="ECO:0000256" key="4">
    <source>
        <dbReference type="ARBA" id="ARBA00022729"/>
    </source>
</evidence>
<dbReference type="EMBL" id="JBANEI010000017">
    <property type="protein sequence ID" value="MEI2683855.1"/>
    <property type="molecule type" value="Genomic_DNA"/>
</dbReference>
<organism evidence="9 10">
    <name type="scientific">Erwinia aphidicola</name>
    <dbReference type="NCBI Taxonomy" id="68334"/>
    <lineage>
        <taxon>Bacteria</taxon>
        <taxon>Pseudomonadati</taxon>
        <taxon>Pseudomonadota</taxon>
        <taxon>Gammaproteobacteria</taxon>
        <taxon>Enterobacterales</taxon>
        <taxon>Erwiniaceae</taxon>
        <taxon>Erwinia</taxon>
    </lineage>
</organism>
<keyword evidence="9" id="KW-0969">Cilium</keyword>
<proteinExistence type="inferred from homology"/>
<dbReference type="RefSeq" id="WP_336203639.1">
    <property type="nucleotide sequence ID" value="NZ_JBANEI010000017.1"/>
</dbReference>
<comment type="function">
    <text evidence="6 7">Involved in the assembly process of the P-ring formation. It may associate with FlgF on the rod constituting a structure essential for the P-ring assembly or may act as a modulator protein for the P-ring assembly.</text>
</comment>
<evidence type="ECO:0000256" key="7">
    <source>
        <dbReference type="RuleBase" id="RU362063"/>
    </source>
</evidence>
<dbReference type="SMART" id="SM00858">
    <property type="entry name" value="SAF"/>
    <property type="match status" value="1"/>
</dbReference>
<keyword evidence="4 7" id="KW-0732">Signal</keyword>
<keyword evidence="7" id="KW-1005">Bacterial flagellum biogenesis</keyword>
<keyword evidence="5 7" id="KW-0574">Periplasm</keyword>
<keyword evidence="9" id="KW-0966">Cell projection</keyword>
<evidence type="ECO:0000256" key="3">
    <source>
        <dbReference type="ARBA" id="ARBA00014754"/>
    </source>
</evidence>
<dbReference type="CDD" id="cd11614">
    <property type="entry name" value="SAF_CpaB_FlgA_like"/>
    <property type="match status" value="1"/>
</dbReference>
<dbReference type="PANTHER" id="PTHR36307">
    <property type="entry name" value="FLAGELLA BASAL BODY P-RING FORMATION PROTEIN FLGA"/>
    <property type="match status" value="1"/>
</dbReference>
<dbReference type="NCBIfam" id="TIGR03170">
    <property type="entry name" value="flgA_cterm"/>
    <property type="match status" value="1"/>
</dbReference>
<feature type="chain" id="PRO_5044997803" description="Flagella basal body P-ring formation protein FlgA" evidence="7">
    <location>
        <begin position="21"/>
        <end position="234"/>
    </location>
</feature>
<dbReference type="Proteomes" id="UP001306592">
    <property type="component" value="Unassembled WGS sequence"/>
</dbReference>
<feature type="domain" description="SAF" evidence="8">
    <location>
        <begin position="108"/>
        <end position="170"/>
    </location>
</feature>
<sequence length="234" mass="25359">MFFRSSFLLLTLSLSTSLYASTQALSASEQRLLTTINGLLNKGRPTGEKRNLVQVATLLSPARQLSALCAEPVLTLAGNERRLVGRRSVVATCGARRHYLTIQVRAQGTWWLAKNRLAAGSRVSAGDIEPFTGSLEHQPDGIIFDAAEIIGQITTRAIAAGSPLRQNQLRQHWRLRNGQTVEIVTQGKGFRIRSAGKALANAAVDDMLKVQTRGGQTVSGKVNADGQVVIFLQE</sequence>
<feature type="signal peptide" evidence="7">
    <location>
        <begin position="1"/>
        <end position="20"/>
    </location>
</feature>
<evidence type="ECO:0000313" key="9">
    <source>
        <dbReference type="EMBL" id="MEI2683855.1"/>
    </source>
</evidence>
<evidence type="ECO:0000256" key="2">
    <source>
        <dbReference type="ARBA" id="ARBA00010474"/>
    </source>
</evidence>
<dbReference type="Gene3D" id="3.90.1210.10">
    <property type="entry name" value="Antifreeze-like/N-acetylneuraminic acid synthase C-terminal domain"/>
    <property type="match status" value="1"/>
</dbReference>
<dbReference type="Gene3D" id="2.30.30.760">
    <property type="match status" value="1"/>
</dbReference>
<reference evidence="9 10" key="1">
    <citation type="submission" date="2024-02" db="EMBL/GenBank/DDBJ databases">
        <title>First report Erwinia aphidicola in onion in Chile.</title>
        <authorList>
            <person name="Valenzuela M."/>
            <person name="Pena M."/>
            <person name="Dutta B."/>
        </authorList>
    </citation>
    <scope>NUCLEOTIDE SEQUENCE [LARGE SCALE GENOMIC DNA]</scope>
    <source>
        <strain evidence="9 10">QCJ3A</strain>
    </source>
</reference>
<keyword evidence="10" id="KW-1185">Reference proteome</keyword>
<dbReference type="PANTHER" id="PTHR36307:SF1">
    <property type="entry name" value="FLAGELLA BASAL BODY P-RING FORMATION PROTEIN FLGA"/>
    <property type="match status" value="1"/>
</dbReference>
<comment type="subcellular location">
    <subcellularLocation>
        <location evidence="1 7">Periplasm</location>
    </subcellularLocation>
</comment>
<dbReference type="InterPro" id="IPR017585">
    <property type="entry name" value="SAF_FlgA"/>
</dbReference>
<evidence type="ECO:0000256" key="5">
    <source>
        <dbReference type="ARBA" id="ARBA00022764"/>
    </source>
</evidence>
<comment type="caution">
    <text evidence="9">The sequence shown here is derived from an EMBL/GenBank/DDBJ whole genome shotgun (WGS) entry which is preliminary data.</text>
</comment>
<keyword evidence="9" id="KW-0282">Flagellum</keyword>